<accession>A0A454D099</accession>
<dbReference type="SUPFAM" id="SSF56925">
    <property type="entry name" value="OMPA-like"/>
    <property type="match status" value="1"/>
</dbReference>
<evidence type="ECO:0000313" key="2">
    <source>
        <dbReference type="Proteomes" id="UP000008367"/>
    </source>
</evidence>
<reference evidence="1 2" key="1">
    <citation type="submission" date="2012-10" db="EMBL/GenBank/DDBJ databases">
        <title>Genome sequence of Vibrio Cholerae HENC-02.</title>
        <authorList>
            <person name="Eppinger M."/>
            <person name="Hasan N.A."/>
            <person name="Sengamalay N."/>
            <person name="Hine E."/>
            <person name="Su Q."/>
            <person name="Daugherty S.C."/>
            <person name="Young S."/>
            <person name="Sadzewicz L."/>
            <person name="Tallon L."/>
            <person name="Cebula T.A."/>
            <person name="Ravel J."/>
            <person name="Colwell R.R."/>
        </authorList>
    </citation>
    <scope>NUCLEOTIDE SEQUENCE [LARGE SCALE GENOMIC DNA]</scope>
    <source>
        <strain evidence="1 2">HENC-02</strain>
    </source>
</reference>
<comment type="caution">
    <text evidence="1">The sequence shown here is derived from an EMBL/GenBank/DDBJ whole genome shotgun (WGS) entry which is preliminary data.</text>
</comment>
<dbReference type="InterPro" id="IPR011250">
    <property type="entry name" value="OMP/PagP_B-barrel"/>
</dbReference>
<organism evidence="1 2">
    <name type="scientific">Vibrio harveyi</name>
    <name type="common">Beneckea harveyi</name>
    <dbReference type="NCBI Taxonomy" id="669"/>
    <lineage>
        <taxon>Bacteria</taxon>
        <taxon>Pseudomonadati</taxon>
        <taxon>Pseudomonadota</taxon>
        <taxon>Gammaproteobacteria</taxon>
        <taxon>Vibrionales</taxon>
        <taxon>Vibrionaceae</taxon>
        <taxon>Vibrio</taxon>
    </lineage>
</organism>
<sequence length="82" mass="9078">MRPFATLGLGYISVDIPEGLGPDEDELLLRVGAGLEYTPHQLSNVTFRAAYEMDHFNVDSTRSSKDTDIQIGSFYAGATYKF</sequence>
<dbReference type="EMBL" id="AJSR01000901">
    <property type="protein sequence ID" value="EKM32084.1"/>
    <property type="molecule type" value="Genomic_DNA"/>
</dbReference>
<gene>
    <name evidence="1" type="ORF">VCHENC02_2327</name>
</gene>
<proteinExistence type="predicted"/>
<protein>
    <submittedName>
        <fullName evidence="1">Outer membrane insertion C-terminal signal domain protein</fullName>
    </submittedName>
</protein>
<name>A0A454D099_VIBHA</name>
<dbReference type="Gene3D" id="2.40.160.20">
    <property type="match status" value="1"/>
</dbReference>
<dbReference type="AlphaFoldDB" id="A0A454D099"/>
<dbReference type="Proteomes" id="UP000008367">
    <property type="component" value="Unassembled WGS sequence"/>
</dbReference>
<evidence type="ECO:0000313" key="1">
    <source>
        <dbReference type="EMBL" id="EKM32084.1"/>
    </source>
</evidence>